<gene>
    <name evidence="1" type="ORF">IW261DRAFT_1417520</name>
</gene>
<dbReference type="Proteomes" id="UP001175227">
    <property type="component" value="Unassembled WGS sequence"/>
</dbReference>
<evidence type="ECO:0000313" key="2">
    <source>
        <dbReference type="Proteomes" id="UP001175227"/>
    </source>
</evidence>
<organism evidence="1 2">
    <name type="scientific">Armillaria novae-zelandiae</name>
    <dbReference type="NCBI Taxonomy" id="153914"/>
    <lineage>
        <taxon>Eukaryota</taxon>
        <taxon>Fungi</taxon>
        <taxon>Dikarya</taxon>
        <taxon>Basidiomycota</taxon>
        <taxon>Agaricomycotina</taxon>
        <taxon>Agaricomycetes</taxon>
        <taxon>Agaricomycetidae</taxon>
        <taxon>Agaricales</taxon>
        <taxon>Marasmiineae</taxon>
        <taxon>Physalacriaceae</taxon>
        <taxon>Armillaria</taxon>
    </lineage>
</organism>
<reference evidence="1" key="1">
    <citation type="submission" date="2023-06" db="EMBL/GenBank/DDBJ databases">
        <authorList>
            <consortium name="Lawrence Berkeley National Laboratory"/>
            <person name="Ahrendt S."/>
            <person name="Sahu N."/>
            <person name="Indic B."/>
            <person name="Wong-Bajracharya J."/>
            <person name="Merenyi Z."/>
            <person name="Ke H.-M."/>
            <person name="Monk M."/>
            <person name="Kocsube S."/>
            <person name="Drula E."/>
            <person name="Lipzen A."/>
            <person name="Balint B."/>
            <person name="Henrissat B."/>
            <person name="Andreopoulos B."/>
            <person name="Martin F.M."/>
            <person name="Harder C.B."/>
            <person name="Rigling D."/>
            <person name="Ford K.L."/>
            <person name="Foster G.D."/>
            <person name="Pangilinan J."/>
            <person name="Papanicolaou A."/>
            <person name="Barry K."/>
            <person name="LaButti K."/>
            <person name="Viragh M."/>
            <person name="Koriabine M."/>
            <person name="Yan M."/>
            <person name="Riley R."/>
            <person name="Champramary S."/>
            <person name="Plett K.L."/>
            <person name="Tsai I.J."/>
            <person name="Slot J."/>
            <person name="Sipos G."/>
            <person name="Plett J."/>
            <person name="Nagy L.G."/>
            <person name="Grigoriev I.V."/>
        </authorList>
    </citation>
    <scope>NUCLEOTIDE SEQUENCE</scope>
    <source>
        <strain evidence="1">ICMP 16352</strain>
    </source>
</reference>
<evidence type="ECO:0000313" key="1">
    <source>
        <dbReference type="EMBL" id="KAK0483719.1"/>
    </source>
</evidence>
<protein>
    <submittedName>
        <fullName evidence="1">Uncharacterized protein</fullName>
    </submittedName>
</protein>
<sequence>MTLAPLMPLRLKWRKGLSTIQDELRSGDGINEWRPSGNQVMKDKLPSIDIDQRDEDVEWDARKKAYQCSRAVRCIDKGYIRGLSMRDPQERRRSGALEVKDARMTPRTFKIVAVHLQPIPNGSYTLLGRERHWVIGRRLRDVYLLEFSTRHPMKGCKKNAKCPIRIRFCGASQP</sequence>
<dbReference type="EMBL" id="JAUEPR010000006">
    <property type="protein sequence ID" value="KAK0483719.1"/>
    <property type="molecule type" value="Genomic_DNA"/>
</dbReference>
<keyword evidence="2" id="KW-1185">Reference proteome</keyword>
<dbReference type="AlphaFoldDB" id="A0AA39UI71"/>
<accession>A0AA39UI71</accession>
<proteinExistence type="predicted"/>
<comment type="caution">
    <text evidence="1">The sequence shown here is derived from an EMBL/GenBank/DDBJ whole genome shotgun (WGS) entry which is preliminary data.</text>
</comment>
<name>A0AA39UI71_9AGAR</name>